<comment type="caution">
    <text evidence="1">The sequence shown here is derived from an EMBL/GenBank/DDBJ whole genome shotgun (WGS) entry which is preliminary data.</text>
</comment>
<organism evidence="1 2">
    <name type="scientific">Mediterraneibacter gnavus (strain ATCC 29149 / DSM 114966 / JCM 6515 / VPI C7-9)</name>
    <name type="common">Ruminococcus gnavus</name>
    <dbReference type="NCBI Taxonomy" id="411470"/>
    <lineage>
        <taxon>Bacteria</taxon>
        <taxon>Bacillati</taxon>
        <taxon>Bacillota</taxon>
        <taxon>Clostridia</taxon>
        <taxon>Lachnospirales</taxon>
        <taxon>Lachnospiraceae</taxon>
        <taxon>Mediterraneibacter</taxon>
    </lineage>
</organism>
<reference evidence="1 2" key="1">
    <citation type="submission" date="2007-04" db="EMBL/GenBank/DDBJ databases">
        <authorList>
            <person name="Fulton L."/>
            <person name="Clifton S."/>
            <person name="Fulton B."/>
            <person name="Xu J."/>
            <person name="Minx P."/>
            <person name="Pepin K.H."/>
            <person name="Johnson M."/>
            <person name="Thiruvilangam P."/>
            <person name="Bhonagiri V."/>
            <person name="Nash W.E."/>
            <person name="Mardis E.R."/>
            <person name="Wilson R.K."/>
        </authorList>
    </citation>
    <scope>NUCLEOTIDE SEQUENCE [LARGE SCALE GENOMIC DNA]</scope>
    <source>
        <strain evidence="1 2">ATCC 29149</strain>
    </source>
</reference>
<proteinExistence type="predicted"/>
<dbReference type="AlphaFoldDB" id="A7B7T2"/>
<sequence>MHKRGDNRWRTFICCLFFVSCVVKCASCAKKLKKRRTCGKV</sequence>
<reference evidence="1 2" key="2">
    <citation type="submission" date="2007-06" db="EMBL/GenBank/DDBJ databases">
        <title>Draft genome sequence of Ruminococcus gnavus (ATCC 29149).</title>
        <authorList>
            <person name="Sudarsanam P."/>
            <person name="Ley R."/>
            <person name="Guruge J."/>
            <person name="Turnbaugh P.J."/>
            <person name="Mahowald M."/>
            <person name="Liep D."/>
            <person name="Gordon J."/>
        </authorList>
    </citation>
    <scope>NUCLEOTIDE SEQUENCE [LARGE SCALE GENOMIC DNA]</scope>
    <source>
        <strain evidence="1 2">ATCC 29149</strain>
    </source>
</reference>
<accession>A7B7T2</accession>
<evidence type="ECO:0000313" key="1">
    <source>
        <dbReference type="EMBL" id="EDN76025.1"/>
    </source>
</evidence>
<evidence type="ECO:0000313" key="2">
    <source>
        <dbReference type="Proteomes" id="UP000004410"/>
    </source>
</evidence>
<name>A7B7T2_MEDG7</name>
<dbReference type="PROSITE" id="PS51257">
    <property type="entry name" value="PROKAR_LIPOPROTEIN"/>
    <property type="match status" value="1"/>
</dbReference>
<dbReference type="Proteomes" id="UP000004410">
    <property type="component" value="Unassembled WGS sequence"/>
</dbReference>
<protein>
    <submittedName>
        <fullName evidence="1">Uncharacterized protein</fullName>
    </submittedName>
</protein>
<gene>
    <name evidence="1" type="ORF">RUMGNA_03648</name>
</gene>
<dbReference type="EMBL" id="AAYG02000032">
    <property type="protein sequence ID" value="EDN76025.1"/>
    <property type="molecule type" value="Genomic_DNA"/>
</dbReference>
<dbReference type="PaxDb" id="411470-RUMGNA_03648"/>